<feature type="region of interest" description="Disordered" evidence="1">
    <location>
        <begin position="32"/>
        <end position="53"/>
    </location>
</feature>
<reference evidence="2 3" key="1">
    <citation type="submission" date="2019-03" db="EMBL/GenBank/DDBJ databases">
        <title>Draft Genome Sequence of Desulfosporosinus fructosivorans Strain 63.6F, Isolated from Marine Sediment in the Baltic Sea.</title>
        <authorList>
            <person name="Hausmann B."/>
            <person name="Vandieken V."/>
            <person name="Pjevac P."/>
            <person name="Schreck K."/>
            <person name="Herbold C.W."/>
            <person name="Loy A."/>
        </authorList>
    </citation>
    <scope>NUCLEOTIDE SEQUENCE [LARGE SCALE GENOMIC DNA]</scope>
    <source>
        <strain evidence="2 3">63.6F</strain>
    </source>
</reference>
<protein>
    <submittedName>
        <fullName evidence="2">Uncharacterized protein</fullName>
    </submittedName>
</protein>
<dbReference type="Proteomes" id="UP000298460">
    <property type="component" value="Unassembled WGS sequence"/>
</dbReference>
<accession>A0A4Z0R4K5</accession>
<gene>
    <name evidence="2" type="ORF">E4K67_15530</name>
</gene>
<dbReference type="AlphaFoldDB" id="A0A4Z0R4K5"/>
<comment type="caution">
    <text evidence="2">The sequence shown here is derived from an EMBL/GenBank/DDBJ whole genome shotgun (WGS) entry which is preliminary data.</text>
</comment>
<evidence type="ECO:0000313" key="3">
    <source>
        <dbReference type="Proteomes" id="UP000298460"/>
    </source>
</evidence>
<dbReference type="RefSeq" id="WP_135548271.1">
    <property type="nucleotide sequence ID" value="NZ_SPQQ01000005.1"/>
</dbReference>
<feature type="compositionally biased region" description="Polar residues" evidence="1">
    <location>
        <begin position="34"/>
        <end position="49"/>
    </location>
</feature>
<organism evidence="2 3">
    <name type="scientific">Desulfosporosinus fructosivorans</name>
    <dbReference type="NCBI Taxonomy" id="2018669"/>
    <lineage>
        <taxon>Bacteria</taxon>
        <taxon>Bacillati</taxon>
        <taxon>Bacillota</taxon>
        <taxon>Clostridia</taxon>
        <taxon>Eubacteriales</taxon>
        <taxon>Desulfitobacteriaceae</taxon>
        <taxon>Desulfosporosinus</taxon>
    </lineage>
</organism>
<name>A0A4Z0R4K5_9FIRM</name>
<evidence type="ECO:0000256" key="1">
    <source>
        <dbReference type="SAM" id="MobiDB-lite"/>
    </source>
</evidence>
<proteinExistence type="predicted"/>
<sequence>MKKTRLIIILMTFTLLVSNVIIVSASEKMPIQEDSVTSEKTPTLNNTNPGKEEISPNAVGANIAGSFIAINSSNDAIYYSGKITSANTWISASIQETEQYMSAVGSSWSNEKVQTTVYSDNSKTLVTPTYFDRELSWGYYRSKNYFKAYFPSNIIPSYWSNTCYSAKQYVDDTYE</sequence>
<dbReference type="EMBL" id="SPQQ01000005">
    <property type="protein sequence ID" value="TGE37265.1"/>
    <property type="molecule type" value="Genomic_DNA"/>
</dbReference>
<keyword evidence="3" id="KW-1185">Reference proteome</keyword>
<evidence type="ECO:0000313" key="2">
    <source>
        <dbReference type="EMBL" id="TGE37265.1"/>
    </source>
</evidence>